<reference evidence="3" key="2">
    <citation type="submission" date="2020-09" db="EMBL/GenBank/DDBJ databases">
        <authorList>
            <person name="Sun Q."/>
            <person name="Zhou Y."/>
        </authorList>
    </citation>
    <scope>NUCLEOTIDE SEQUENCE</scope>
    <source>
        <strain evidence="3">CGMCC 1.12785</strain>
    </source>
</reference>
<feature type="transmembrane region" description="Helical" evidence="2">
    <location>
        <begin position="130"/>
        <end position="153"/>
    </location>
</feature>
<dbReference type="EMBL" id="BMFY01000008">
    <property type="protein sequence ID" value="GGA17910.1"/>
    <property type="molecule type" value="Genomic_DNA"/>
</dbReference>
<evidence type="ECO:0000256" key="1">
    <source>
        <dbReference type="SAM" id="MobiDB-lite"/>
    </source>
</evidence>
<sequence>MTSAAKGPAVPKGLTVTALLLIAAALYLAASQTWVHAQLAGEGAAISGADAQPVLTAMAATAGAAALFLSLAGRIGRWAASIVLVLAGIGYIASALQVIREPRAVGGSALSEATGLIRTAESAQLTAWPWLGMAAAALLIVFAVLAAVGGRAWSSAGRRFERQKSRGKDGDSGVGGGGTDRTGADDAVDSWDALSRGEDPTGP</sequence>
<organism evidence="3 4">
    <name type="scientific">Sediminivirga luteola</name>
    <dbReference type="NCBI Taxonomy" id="1774748"/>
    <lineage>
        <taxon>Bacteria</taxon>
        <taxon>Bacillati</taxon>
        <taxon>Actinomycetota</taxon>
        <taxon>Actinomycetes</taxon>
        <taxon>Micrococcales</taxon>
        <taxon>Brevibacteriaceae</taxon>
        <taxon>Sediminivirga</taxon>
    </lineage>
</organism>
<protein>
    <recommendedName>
        <fullName evidence="5">Membrane protein (TIGR02234 family)</fullName>
    </recommendedName>
</protein>
<feature type="transmembrane region" description="Helical" evidence="2">
    <location>
        <begin position="78"/>
        <end position="99"/>
    </location>
</feature>
<keyword evidence="4" id="KW-1185">Reference proteome</keyword>
<evidence type="ECO:0008006" key="5">
    <source>
        <dbReference type="Google" id="ProtNLM"/>
    </source>
</evidence>
<keyword evidence="2" id="KW-0472">Membrane</keyword>
<comment type="caution">
    <text evidence="3">The sequence shown here is derived from an EMBL/GenBank/DDBJ whole genome shotgun (WGS) entry which is preliminary data.</text>
</comment>
<evidence type="ECO:0000256" key="2">
    <source>
        <dbReference type="SAM" id="Phobius"/>
    </source>
</evidence>
<reference evidence="3" key="1">
    <citation type="journal article" date="2014" name="Int. J. Syst. Evol. Microbiol.">
        <title>Complete genome sequence of Corynebacterium casei LMG S-19264T (=DSM 44701T), isolated from a smear-ripened cheese.</title>
        <authorList>
            <consortium name="US DOE Joint Genome Institute (JGI-PGF)"/>
            <person name="Walter F."/>
            <person name="Albersmeier A."/>
            <person name="Kalinowski J."/>
            <person name="Ruckert C."/>
        </authorList>
    </citation>
    <scope>NUCLEOTIDE SEQUENCE</scope>
    <source>
        <strain evidence="3">CGMCC 1.12785</strain>
    </source>
</reference>
<evidence type="ECO:0000313" key="4">
    <source>
        <dbReference type="Proteomes" id="UP000616114"/>
    </source>
</evidence>
<accession>A0A8J2TYZ0</accession>
<feature type="transmembrane region" description="Helical" evidence="2">
    <location>
        <begin position="53"/>
        <end position="71"/>
    </location>
</feature>
<gene>
    <name evidence="3" type="ORF">GCM10011333_21320</name>
</gene>
<dbReference type="InterPro" id="IPR019051">
    <property type="entry name" value="Trp_biosyn_TM_oprn/chp"/>
</dbReference>
<dbReference type="RefSeq" id="WP_188550864.1">
    <property type="nucleotide sequence ID" value="NZ_BMFY01000008.1"/>
</dbReference>
<feature type="compositionally biased region" description="Basic and acidic residues" evidence="1">
    <location>
        <begin position="159"/>
        <end position="171"/>
    </location>
</feature>
<evidence type="ECO:0000313" key="3">
    <source>
        <dbReference type="EMBL" id="GGA17910.1"/>
    </source>
</evidence>
<dbReference type="Proteomes" id="UP000616114">
    <property type="component" value="Unassembled WGS sequence"/>
</dbReference>
<keyword evidence="2" id="KW-0812">Transmembrane</keyword>
<dbReference type="AlphaFoldDB" id="A0A8J2TYZ0"/>
<keyword evidence="2" id="KW-1133">Transmembrane helix</keyword>
<feature type="region of interest" description="Disordered" evidence="1">
    <location>
        <begin position="159"/>
        <end position="203"/>
    </location>
</feature>
<proteinExistence type="predicted"/>
<name>A0A8J2TYZ0_9MICO</name>
<dbReference type="Pfam" id="PF09534">
    <property type="entry name" value="Trp_oprn_chp"/>
    <property type="match status" value="1"/>
</dbReference>